<feature type="region of interest" description="Disordered" evidence="1">
    <location>
        <begin position="91"/>
        <end position="133"/>
    </location>
</feature>
<protein>
    <submittedName>
        <fullName evidence="2">Uncharacterized protein</fullName>
    </submittedName>
</protein>
<name>A0A8T2SAA9_CERRI</name>
<feature type="compositionally biased region" description="Low complexity" evidence="1">
    <location>
        <begin position="91"/>
        <end position="108"/>
    </location>
</feature>
<organism evidence="2 3">
    <name type="scientific">Ceratopteris richardii</name>
    <name type="common">Triangle waterfern</name>
    <dbReference type="NCBI Taxonomy" id="49495"/>
    <lineage>
        <taxon>Eukaryota</taxon>
        <taxon>Viridiplantae</taxon>
        <taxon>Streptophyta</taxon>
        <taxon>Embryophyta</taxon>
        <taxon>Tracheophyta</taxon>
        <taxon>Polypodiopsida</taxon>
        <taxon>Polypodiidae</taxon>
        <taxon>Polypodiales</taxon>
        <taxon>Pteridineae</taxon>
        <taxon>Pteridaceae</taxon>
        <taxon>Parkerioideae</taxon>
        <taxon>Ceratopteris</taxon>
    </lineage>
</organism>
<dbReference type="EMBL" id="CM035426">
    <property type="protein sequence ID" value="KAH7315101.1"/>
    <property type="molecule type" value="Genomic_DNA"/>
</dbReference>
<dbReference type="Proteomes" id="UP000825935">
    <property type="component" value="Chromosome 21"/>
</dbReference>
<reference evidence="2" key="1">
    <citation type="submission" date="2021-08" db="EMBL/GenBank/DDBJ databases">
        <title>WGS assembly of Ceratopteris richardii.</title>
        <authorList>
            <person name="Marchant D.B."/>
            <person name="Chen G."/>
            <person name="Jenkins J."/>
            <person name="Shu S."/>
            <person name="Leebens-Mack J."/>
            <person name="Grimwood J."/>
            <person name="Schmutz J."/>
            <person name="Soltis P."/>
            <person name="Soltis D."/>
            <person name="Chen Z.-H."/>
        </authorList>
    </citation>
    <scope>NUCLEOTIDE SEQUENCE</scope>
    <source>
        <strain evidence="2">Whitten #5841</strain>
        <tissue evidence="2">Leaf</tissue>
    </source>
</reference>
<keyword evidence="3" id="KW-1185">Reference proteome</keyword>
<gene>
    <name evidence="2" type="ORF">KP509_21G034300</name>
</gene>
<sequence length="133" mass="14726">MLLRSTAVRRTVPLQLVEDELDASLCIAERERHRHPLRIVQANVQISALLDRLVPATSCEQNSEQRRKKQLLPTLPDVPEELVIFRAHSSSSFSSSGMHSPSSSSHIDSPSDDRGSAGGSKKFLRATGRSKRL</sequence>
<proteinExistence type="predicted"/>
<evidence type="ECO:0000256" key="1">
    <source>
        <dbReference type="SAM" id="MobiDB-lite"/>
    </source>
</evidence>
<evidence type="ECO:0000313" key="2">
    <source>
        <dbReference type="EMBL" id="KAH7315101.1"/>
    </source>
</evidence>
<comment type="caution">
    <text evidence="2">The sequence shown here is derived from an EMBL/GenBank/DDBJ whole genome shotgun (WGS) entry which is preliminary data.</text>
</comment>
<evidence type="ECO:0000313" key="3">
    <source>
        <dbReference type="Proteomes" id="UP000825935"/>
    </source>
</evidence>
<accession>A0A8T2SAA9</accession>
<dbReference type="AlphaFoldDB" id="A0A8T2SAA9"/>
<feature type="compositionally biased region" description="Basic residues" evidence="1">
    <location>
        <begin position="122"/>
        <end position="133"/>
    </location>
</feature>